<protein>
    <submittedName>
        <fullName evidence="1">Uncharacterized protein</fullName>
    </submittedName>
</protein>
<keyword evidence="2" id="KW-1185">Reference proteome</keyword>
<reference evidence="1" key="1">
    <citation type="journal article" date="2020" name="Stud. Mycol.">
        <title>101 Dothideomycetes genomes: a test case for predicting lifestyles and emergence of pathogens.</title>
        <authorList>
            <person name="Haridas S."/>
            <person name="Albert R."/>
            <person name="Binder M."/>
            <person name="Bloem J."/>
            <person name="Labutti K."/>
            <person name="Salamov A."/>
            <person name="Andreopoulos B."/>
            <person name="Baker S."/>
            <person name="Barry K."/>
            <person name="Bills G."/>
            <person name="Bluhm B."/>
            <person name="Cannon C."/>
            <person name="Castanera R."/>
            <person name="Culley D."/>
            <person name="Daum C."/>
            <person name="Ezra D."/>
            <person name="Gonzalez J."/>
            <person name="Henrissat B."/>
            <person name="Kuo A."/>
            <person name="Liang C."/>
            <person name="Lipzen A."/>
            <person name="Lutzoni F."/>
            <person name="Magnuson J."/>
            <person name="Mondo S."/>
            <person name="Nolan M."/>
            <person name="Ohm R."/>
            <person name="Pangilinan J."/>
            <person name="Park H.-J."/>
            <person name="Ramirez L."/>
            <person name="Alfaro M."/>
            <person name="Sun H."/>
            <person name="Tritt A."/>
            <person name="Yoshinaga Y."/>
            <person name="Zwiers L.-H."/>
            <person name="Turgeon B."/>
            <person name="Goodwin S."/>
            <person name="Spatafora J."/>
            <person name="Crous P."/>
            <person name="Grigoriev I."/>
        </authorList>
    </citation>
    <scope>NUCLEOTIDE SEQUENCE</scope>
    <source>
        <strain evidence="1">CBS 123094</strain>
    </source>
</reference>
<organism evidence="1 2">
    <name type="scientific">Amniculicola lignicola CBS 123094</name>
    <dbReference type="NCBI Taxonomy" id="1392246"/>
    <lineage>
        <taxon>Eukaryota</taxon>
        <taxon>Fungi</taxon>
        <taxon>Dikarya</taxon>
        <taxon>Ascomycota</taxon>
        <taxon>Pezizomycotina</taxon>
        <taxon>Dothideomycetes</taxon>
        <taxon>Pleosporomycetidae</taxon>
        <taxon>Pleosporales</taxon>
        <taxon>Amniculicolaceae</taxon>
        <taxon>Amniculicola</taxon>
    </lineage>
</organism>
<name>A0A6A5VYX7_9PLEO</name>
<dbReference type="EMBL" id="ML977667">
    <property type="protein sequence ID" value="KAF1994214.1"/>
    <property type="molecule type" value="Genomic_DNA"/>
</dbReference>
<proteinExistence type="predicted"/>
<gene>
    <name evidence="1" type="ORF">P154DRAFT_539788</name>
</gene>
<dbReference type="AlphaFoldDB" id="A0A6A5VYX7"/>
<accession>A0A6A5VYX7</accession>
<evidence type="ECO:0000313" key="2">
    <source>
        <dbReference type="Proteomes" id="UP000799779"/>
    </source>
</evidence>
<dbReference type="Proteomes" id="UP000799779">
    <property type="component" value="Unassembled WGS sequence"/>
</dbReference>
<dbReference type="OrthoDB" id="3763466at2759"/>
<sequence>MCERLPRELRDIVYFYIWDREGTKLFNQLIVDYQAKNDQFFGASVAGPQCAYESLWWLYQKVPAIAAHTEDASFFLHTLLKSFMDNPSEIKLKALTVVTISLYM</sequence>
<evidence type="ECO:0000313" key="1">
    <source>
        <dbReference type="EMBL" id="KAF1994214.1"/>
    </source>
</evidence>